<dbReference type="EMBL" id="HE573027">
    <property type="protein sequence ID" value="CCC53936.1"/>
    <property type="molecule type" value="Genomic_DNA"/>
</dbReference>
<dbReference type="Gene3D" id="3.30.710.10">
    <property type="entry name" value="Potassium Channel Kv1.1, Chain A"/>
    <property type="match status" value="1"/>
</dbReference>
<name>G0U8L0_TRYVY</name>
<evidence type="ECO:0008006" key="2">
    <source>
        <dbReference type="Google" id="ProtNLM"/>
    </source>
</evidence>
<dbReference type="OMA" id="VPAWEME"/>
<gene>
    <name evidence="1" type="ORF">TVY486_1114200</name>
</gene>
<organism evidence="1">
    <name type="scientific">Trypanosoma vivax (strain Y486)</name>
    <dbReference type="NCBI Taxonomy" id="1055687"/>
    <lineage>
        <taxon>Eukaryota</taxon>
        <taxon>Discoba</taxon>
        <taxon>Euglenozoa</taxon>
        <taxon>Kinetoplastea</taxon>
        <taxon>Metakinetoplastina</taxon>
        <taxon>Trypanosomatida</taxon>
        <taxon>Trypanosomatidae</taxon>
        <taxon>Trypanosoma</taxon>
        <taxon>Duttonella</taxon>
    </lineage>
</organism>
<dbReference type="AlphaFoldDB" id="G0U8L0"/>
<accession>G0U8L0</accession>
<sequence length="194" mass="21604">MQETMPSDRVERDSCVPPCDVTLVTGDGTAFTVPGVVAWQRIGLLRNLAAFDGGGSAEMPPVELDFGSNVVHGVVEYLRETSSGTVEIPMPLTAPLDHFVPAWEMEFARRMEQSALLLPTLECAQYLYVTELSNLLSAYAAQRIDEISHEAPSIMEGAAQLREYLRLDNEWTHEEMKHLEEEMRYVKAADPGAY</sequence>
<dbReference type="InterPro" id="IPR011333">
    <property type="entry name" value="SKP1/BTB/POZ_sf"/>
</dbReference>
<dbReference type="VEuPathDB" id="TriTrypDB:TvY486_1114200"/>
<proteinExistence type="predicted"/>
<protein>
    <recommendedName>
        <fullName evidence="2">SKP1 component POZ domain-containing protein</fullName>
    </recommendedName>
</protein>
<reference evidence="1" key="1">
    <citation type="journal article" date="2012" name="Proc. Natl. Acad. Sci. U.S.A.">
        <title>Antigenic diversity is generated by distinct evolutionary mechanisms in African trypanosome species.</title>
        <authorList>
            <person name="Jackson A.P."/>
            <person name="Berry A."/>
            <person name="Aslett M."/>
            <person name="Allison H.C."/>
            <person name="Burton P."/>
            <person name="Vavrova-Anderson J."/>
            <person name="Brown R."/>
            <person name="Browne H."/>
            <person name="Corton N."/>
            <person name="Hauser H."/>
            <person name="Gamble J."/>
            <person name="Gilderthorp R."/>
            <person name="Marcello L."/>
            <person name="McQuillan J."/>
            <person name="Otto T.D."/>
            <person name="Quail M.A."/>
            <person name="Sanders M.J."/>
            <person name="van Tonder A."/>
            <person name="Ginger M.L."/>
            <person name="Field M.C."/>
            <person name="Barry J.D."/>
            <person name="Hertz-Fowler C."/>
            <person name="Berriman M."/>
        </authorList>
    </citation>
    <scope>NUCLEOTIDE SEQUENCE</scope>
    <source>
        <strain evidence="1">Y486</strain>
    </source>
</reference>
<evidence type="ECO:0000313" key="1">
    <source>
        <dbReference type="EMBL" id="CCC53936.1"/>
    </source>
</evidence>